<dbReference type="Proteomes" id="UP000008207">
    <property type="component" value="Chromosome"/>
</dbReference>
<proteinExistence type="predicted"/>
<sequence>MQSTYHFQKFESGWFVVVEVASHSYLHRPTPLGRYKPRKAALTAARLLAGRQGTIVAH</sequence>
<protein>
    <submittedName>
        <fullName evidence="1">Uncharacterized protein</fullName>
    </submittedName>
</protein>
<name>B8II93_METNO</name>
<dbReference type="AlphaFoldDB" id="B8II93"/>
<organism evidence="1 2">
    <name type="scientific">Methylobacterium nodulans (strain LMG 21967 / CNCM I-2342 / ORS 2060)</name>
    <dbReference type="NCBI Taxonomy" id="460265"/>
    <lineage>
        <taxon>Bacteria</taxon>
        <taxon>Pseudomonadati</taxon>
        <taxon>Pseudomonadota</taxon>
        <taxon>Alphaproteobacteria</taxon>
        <taxon>Hyphomicrobiales</taxon>
        <taxon>Methylobacteriaceae</taxon>
        <taxon>Methylobacterium</taxon>
    </lineage>
</organism>
<dbReference type="HOGENOM" id="CLU_2974278_0_0_5"/>
<keyword evidence="2" id="KW-1185">Reference proteome</keyword>
<dbReference type="STRING" id="460265.Mnod_3019"/>
<accession>B8II93</accession>
<evidence type="ECO:0000313" key="2">
    <source>
        <dbReference type="Proteomes" id="UP000008207"/>
    </source>
</evidence>
<dbReference type="KEGG" id="mno:Mnod_3019"/>
<reference evidence="1 2" key="1">
    <citation type="submission" date="2009-01" db="EMBL/GenBank/DDBJ databases">
        <title>Complete sequence of chromosome of Methylobacterium nodulans ORS 2060.</title>
        <authorList>
            <consortium name="US DOE Joint Genome Institute"/>
            <person name="Lucas S."/>
            <person name="Copeland A."/>
            <person name="Lapidus A."/>
            <person name="Glavina del Rio T."/>
            <person name="Dalin E."/>
            <person name="Tice H."/>
            <person name="Bruce D."/>
            <person name="Goodwin L."/>
            <person name="Pitluck S."/>
            <person name="Sims D."/>
            <person name="Brettin T."/>
            <person name="Detter J.C."/>
            <person name="Han C."/>
            <person name="Larimer F."/>
            <person name="Land M."/>
            <person name="Hauser L."/>
            <person name="Kyrpides N."/>
            <person name="Ivanova N."/>
            <person name="Marx C.J."/>
            <person name="Richardson P."/>
        </authorList>
    </citation>
    <scope>NUCLEOTIDE SEQUENCE [LARGE SCALE GENOMIC DNA]</scope>
    <source>
        <strain evidence="2">LMG 21967 / CNCM I-2342 / ORS 2060</strain>
    </source>
</reference>
<evidence type="ECO:0000313" key="1">
    <source>
        <dbReference type="EMBL" id="ACL57962.1"/>
    </source>
</evidence>
<gene>
    <name evidence="1" type="ordered locus">Mnod_3019</name>
</gene>
<dbReference type="EMBL" id="CP001349">
    <property type="protein sequence ID" value="ACL57962.1"/>
    <property type="molecule type" value="Genomic_DNA"/>
</dbReference>